<evidence type="ECO:0000313" key="2">
    <source>
        <dbReference type="Proteomes" id="UP000619033"/>
    </source>
</evidence>
<proteinExistence type="predicted"/>
<dbReference type="Pfam" id="PF02620">
    <property type="entry name" value="YceD"/>
    <property type="match status" value="1"/>
</dbReference>
<protein>
    <submittedName>
        <fullName evidence="1">DUF177 domain-containing protein</fullName>
    </submittedName>
</protein>
<gene>
    <name evidence="1" type="ORF">JI744_05875</name>
</gene>
<evidence type="ECO:0000313" key="1">
    <source>
        <dbReference type="EMBL" id="MBL4927632.1"/>
    </source>
</evidence>
<keyword evidence="2" id="KW-1185">Reference proteome</keyword>
<dbReference type="EMBL" id="JAESVP010000002">
    <property type="protein sequence ID" value="MBL4927632.1"/>
    <property type="molecule type" value="Genomic_DNA"/>
</dbReference>
<sequence length="183" mass="20116">MTDSTAFPRMPLRVATLPTRKPTRFAFRPNEGERKAMANALGLLDLPGFSFVGQLQPEGRHDFRLTAEMTAQVVQPCVITLAPVPANLRDESTRHYLADYTDPEEVEAEIPEEDTERLPEEIDIVQVALEALTLALPPFPRAAGAELGEAVYGPPGQEPLRQADLNPFAGLASLAEKLKQKDE</sequence>
<dbReference type="AlphaFoldDB" id="A0A8J7STL9"/>
<accession>A0A8J7STL9</accession>
<comment type="caution">
    <text evidence="1">The sequence shown here is derived from an EMBL/GenBank/DDBJ whole genome shotgun (WGS) entry which is preliminary data.</text>
</comment>
<organism evidence="1 2">
    <name type="scientific">Fuscibacter oryzae</name>
    <dbReference type="NCBI Taxonomy" id="2803939"/>
    <lineage>
        <taxon>Bacteria</taxon>
        <taxon>Pseudomonadati</taxon>
        <taxon>Pseudomonadota</taxon>
        <taxon>Alphaproteobacteria</taxon>
        <taxon>Rhodobacterales</taxon>
        <taxon>Paracoccaceae</taxon>
        <taxon>Fuscibacter</taxon>
    </lineage>
</organism>
<reference evidence="1" key="1">
    <citation type="submission" date="2021-01" db="EMBL/GenBank/DDBJ databases">
        <title>Genome seq and assembly of Tabrizicola sp. KVB23.</title>
        <authorList>
            <person name="Chhetri G."/>
        </authorList>
    </citation>
    <scope>NUCLEOTIDE SEQUENCE</scope>
    <source>
        <strain evidence="1">KVB23</strain>
    </source>
</reference>
<name>A0A8J7STL9_9RHOB</name>
<dbReference type="InterPro" id="IPR003772">
    <property type="entry name" value="YceD"/>
</dbReference>
<dbReference type="Proteomes" id="UP000619033">
    <property type="component" value="Unassembled WGS sequence"/>
</dbReference>
<dbReference type="RefSeq" id="WP_202658753.1">
    <property type="nucleotide sequence ID" value="NZ_JAESVP010000002.1"/>
</dbReference>